<gene>
    <name evidence="4" type="ORF">SAMN06265827_10429</name>
</gene>
<dbReference type="AlphaFoldDB" id="A0A285G070"/>
<organism evidence="4 5">
    <name type="scientific">Orenia metallireducens</name>
    <dbReference type="NCBI Taxonomy" id="1413210"/>
    <lineage>
        <taxon>Bacteria</taxon>
        <taxon>Bacillati</taxon>
        <taxon>Bacillota</taxon>
        <taxon>Clostridia</taxon>
        <taxon>Halanaerobiales</taxon>
        <taxon>Halobacteroidaceae</taxon>
        <taxon>Orenia</taxon>
    </lineage>
</organism>
<keyword evidence="3" id="KW-0812">Transmembrane</keyword>
<comment type="similarity">
    <text evidence="1">Belongs to the GerABKA family.</text>
</comment>
<evidence type="ECO:0000313" key="5">
    <source>
        <dbReference type="Proteomes" id="UP000219573"/>
    </source>
</evidence>
<feature type="transmembrane region" description="Helical" evidence="3">
    <location>
        <begin position="426"/>
        <end position="446"/>
    </location>
</feature>
<dbReference type="EMBL" id="OBDZ01000004">
    <property type="protein sequence ID" value="SNY16972.1"/>
    <property type="molecule type" value="Genomic_DNA"/>
</dbReference>
<dbReference type="RefSeq" id="WP_097016679.1">
    <property type="nucleotide sequence ID" value="NZ_OBDZ01000004.1"/>
</dbReference>
<protein>
    <submittedName>
        <fullName evidence="4">Spore germination protein KA</fullName>
    </submittedName>
</protein>
<feature type="transmembrane region" description="Helical" evidence="3">
    <location>
        <begin position="453"/>
        <end position="478"/>
    </location>
</feature>
<proteinExistence type="inferred from homology"/>
<dbReference type="GO" id="GO:0009847">
    <property type="term" value="P:spore germination"/>
    <property type="evidence" value="ECO:0007669"/>
    <property type="project" value="InterPro"/>
</dbReference>
<evidence type="ECO:0000256" key="3">
    <source>
        <dbReference type="SAM" id="Phobius"/>
    </source>
</evidence>
<dbReference type="Proteomes" id="UP000219573">
    <property type="component" value="Unassembled WGS sequence"/>
</dbReference>
<feature type="transmembrane region" description="Helical" evidence="3">
    <location>
        <begin position="328"/>
        <end position="347"/>
    </location>
</feature>
<dbReference type="InterPro" id="IPR004995">
    <property type="entry name" value="Spore_Ger"/>
</dbReference>
<feature type="transmembrane region" description="Helical" evidence="3">
    <location>
        <begin position="359"/>
        <end position="381"/>
    </location>
</feature>
<name>A0A285G070_9FIRM</name>
<feature type="transmembrane region" description="Helical" evidence="3">
    <location>
        <begin position="402"/>
        <end position="420"/>
    </location>
</feature>
<dbReference type="PIRSF" id="PIRSF005690">
    <property type="entry name" value="GerBA"/>
    <property type="match status" value="1"/>
</dbReference>
<dbReference type="Pfam" id="PF03323">
    <property type="entry name" value="GerA"/>
    <property type="match status" value="1"/>
</dbReference>
<keyword evidence="2 3" id="KW-0472">Membrane</keyword>
<evidence type="ECO:0000256" key="1">
    <source>
        <dbReference type="ARBA" id="ARBA00005278"/>
    </source>
</evidence>
<evidence type="ECO:0000256" key="2">
    <source>
        <dbReference type="ARBA" id="ARBA00023136"/>
    </source>
</evidence>
<sequence length="543" mass="61005">MSKKMKRPLTIEEKKRKDEEVLEKLEEKYINDIDINNLKVYSSLEKNLVYLEALFNKASDFNTRKFKLGDEEVKATLVYVQGIVNKGFINDTILRELMIVSRDQDIKSSKRYSNLIDLIEDTLLSMGTVERRDRFSTIIDDMLCGHVILLIDGYDEAISMPIPTREVRNVAEPETEAVVRGPREGFVESIDINLSLIRGRIKTPDLKFESFRLGRVSKTDITVAYIEGIAPQDLIDEVLNRVTRIDIDMVNESGIIEQLIEDEPFSPFPQIANTERPDGVASSLNEGRVAIFIDGTPFVLVMPSIFINFLQANEDYYQRFFFASFMRLLRFGAFLVALLGPSVYIAITTFHQEMIPTKLLLSIVASRAGVPFPALVEALIMEIAFEALREAGVRLPKTVGQAVSIVGALVVGEAAVQAGLVSQAMVIVVALTGIASFMIPSYDFALGIRLIRFGVMFLAASWGMFGITFAVLALLIHLCSLRTFGIPYLTPITPVDWEALKDSFIKVPEWFKNNRPPYLVKNDNKRIRSNIKPSPAKGDDENE</sequence>
<dbReference type="PANTHER" id="PTHR22550:SF5">
    <property type="entry name" value="LEUCINE ZIPPER PROTEIN 4"/>
    <property type="match status" value="1"/>
</dbReference>
<dbReference type="STRING" id="1413210.U472_01310"/>
<evidence type="ECO:0000313" key="4">
    <source>
        <dbReference type="EMBL" id="SNY16972.1"/>
    </source>
</evidence>
<dbReference type="InterPro" id="IPR050768">
    <property type="entry name" value="UPF0353/GerABKA_families"/>
</dbReference>
<dbReference type="GO" id="GO:0016020">
    <property type="term" value="C:membrane"/>
    <property type="evidence" value="ECO:0007669"/>
    <property type="project" value="InterPro"/>
</dbReference>
<accession>A0A285G070</accession>
<keyword evidence="3" id="KW-1133">Transmembrane helix</keyword>
<dbReference type="PANTHER" id="PTHR22550">
    <property type="entry name" value="SPORE GERMINATION PROTEIN"/>
    <property type="match status" value="1"/>
</dbReference>
<reference evidence="5" key="1">
    <citation type="submission" date="2017-09" db="EMBL/GenBank/DDBJ databases">
        <authorList>
            <person name="Varghese N."/>
            <person name="Submissions S."/>
        </authorList>
    </citation>
    <scope>NUCLEOTIDE SEQUENCE [LARGE SCALE GENOMIC DNA]</scope>
    <source>
        <strain evidence="5">MSL47</strain>
    </source>
</reference>
<keyword evidence="5" id="KW-1185">Reference proteome</keyword>